<comment type="caution">
    <text evidence="8">The sequence shown here is derived from an EMBL/GenBank/DDBJ whole genome shotgun (WGS) entry which is preliminary data.</text>
</comment>
<gene>
    <name evidence="8" type="ORF">GCM10017783_01210</name>
</gene>
<dbReference type="InterPro" id="IPR000719">
    <property type="entry name" value="Prot_kinase_dom"/>
</dbReference>
<evidence type="ECO:0000256" key="6">
    <source>
        <dbReference type="SAM" id="MobiDB-lite"/>
    </source>
</evidence>
<evidence type="ECO:0000256" key="2">
    <source>
        <dbReference type="ARBA" id="ARBA00022741"/>
    </source>
</evidence>
<dbReference type="EMBL" id="BNAL01000001">
    <property type="protein sequence ID" value="GHF93084.1"/>
    <property type="molecule type" value="Genomic_DNA"/>
</dbReference>
<evidence type="ECO:0000256" key="3">
    <source>
        <dbReference type="ARBA" id="ARBA00022777"/>
    </source>
</evidence>
<keyword evidence="4 5" id="KW-0067">ATP-binding</keyword>
<keyword evidence="2 5" id="KW-0547">Nucleotide-binding</keyword>
<feature type="binding site" evidence="5">
    <location>
        <position position="40"/>
    </location>
    <ligand>
        <name>ATP</name>
        <dbReference type="ChEBI" id="CHEBI:30616"/>
    </ligand>
</feature>
<feature type="region of interest" description="Disordered" evidence="6">
    <location>
        <begin position="266"/>
        <end position="324"/>
    </location>
</feature>
<dbReference type="InterPro" id="IPR017441">
    <property type="entry name" value="Protein_kinase_ATP_BS"/>
</dbReference>
<dbReference type="PROSITE" id="PS00107">
    <property type="entry name" value="PROTEIN_KINASE_ATP"/>
    <property type="match status" value="1"/>
</dbReference>
<organism evidence="8 9">
    <name type="scientific">Deinococcus piscis</name>
    <dbReference type="NCBI Taxonomy" id="394230"/>
    <lineage>
        <taxon>Bacteria</taxon>
        <taxon>Thermotogati</taxon>
        <taxon>Deinococcota</taxon>
        <taxon>Deinococci</taxon>
        <taxon>Deinococcales</taxon>
        <taxon>Deinococcaceae</taxon>
        <taxon>Deinococcus</taxon>
    </lineage>
</organism>
<proteinExistence type="predicted"/>
<keyword evidence="3 8" id="KW-0418">Kinase</keyword>
<dbReference type="Proteomes" id="UP000632154">
    <property type="component" value="Unassembled WGS sequence"/>
</dbReference>
<evidence type="ECO:0000256" key="5">
    <source>
        <dbReference type="PROSITE-ProRule" id="PRU10141"/>
    </source>
</evidence>
<reference evidence="9" key="1">
    <citation type="journal article" date="2019" name="Int. J. Syst. Evol. Microbiol.">
        <title>The Global Catalogue of Microorganisms (GCM) 10K type strain sequencing project: providing services to taxonomists for standard genome sequencing and annotation.</title>
        <authorList>
            <consortium name="The Broad Institute Genomics Platform"/>
            <consortium name="The Broad Institute Genome Sequencing Center for Infectious Disease"/>
            <person name="Wu L."/>
            <person name="Ma J."/>
        </authorList>
    </citation>
    <scope>NUCLEOTIDE SEQUENCE [LARGE SCALE GENOMIC DNA]</scope>
    <source>
        <strain evidence="9">CGMCC 1.18439</strain>
    </source>
</reference>
<feature type="domain" description="Protein kinase" evidence="7">
    <location>
        <begin position="12"/>
        <end position="266"/>
    </location>
</feature>
<keyword evidence="1" id="KW-0808">Transferase</keyword>
<dbReference type="SUPFAM" id="SSF56112">
    <property type="entry name" value="Protein kinase-like (PK-like)"/>
    <property type="match status" value="1"/>
</dbReference>
<evidence type="ECO:0000256" key="1">
    <source>
        <dbReference type="ARBA" id="ARBA00022679"/>
    </source>
</evidence>
<evidence type="ECO:0000313" key="8">
    <source>
        <dbReference type="EMBL" id="GHF93084.1"/>
    </source>
</evidence>
<protein>
    <submittedName>
        <fullName evidence="8">Serine/threonine protein kinase</fullName>
    </submittedName>
</protein>
<evidence type="ECO:0000259" key="7">
    <source>
        <dbReference type="PROSITE" id="PS50011"/>
    </source>
</evidence>
<dbReference type="PANTHER" id="PTHR44329">
    <property type="entry name" value="SERINE/THREONINE-PROTEIN KINASE TNNI3K-RELATED"/>
    <property type="match status" value="1"/>
</dbReference>
<dbReference type="InterPro" id="IPR011009">
    <property type="entry name" value="Kinase-like_dom_sf"/>
</dbReference>
<dbReference type="GO" id="GO:0004674">
    <property type="term" value="F:protein serine/threonine kinase activity"/>
    <property type="evidence" value="ECO:0007669"/>
    <property type="project" value="UniProtKB-KW"/>
</dbReference>
<sequence length="324" mass="33827">MPEIPAAAAAGVQPVRLLGSGSTAHVYLAYDQGGRQVALKVLLPAAARQDNPGAAEMFANEVRMTLQLRHTHLVRGYSGQAYGEGAYLTLEYFPEGSLDGQLTAGAPLPLERGAGILHGVAAGLHYMHGQGAVHQDVKTQNVYLDGNRAVLADFGASYMIAQGGRAGGSPFYMAPEIYRGEGGTAASDVYSLGVLGYEVLAGQRPFRAESYEDLMGEHLLTAAPALSHIAPQVPRSLARLLQRALAKAPADRPGLDELLEALAEAAGNQSPAPAGTATEKGVTESGVRLGRHAAAPAPECRAADEPASGLFSRWNPFRKKGGPS</sequence>
<accession>A0ABQ3JWG4</accession>
<dbReference type="PANTHER" id="PTHR44329:SF288">
    <property type="entry name" value="MITOGEN-ACTIVATED PROTEIN KINASE KINASE KINASE 20"/>
    <property type="match status" value="1"/>
</dbReference>
<dbReference type="Pfam" id="PF00069">
    <property type="entry name" value="Pkinase"/>
    <property type="match status" value="1"/>
</dbReference>
<evidence type="ECO:0000256" key="4">
    <source>
        <dbReference type="ARBA" id="ARBA00022840"/>
    </source>
</evidence>
<name>A0ABQ3JWG4_9DEIO</name>
<dbReference type="SMART" id="SM00220">
    <property type="entry name" value="S_TKc"/>
    <property type="match status" value="1"/>
</dbReference>
<dbReference type="PROSITE" id="PS50011">
    <property type="entry name" value="PROTEIN_KINASE_DOM"/>
    <property type="match status" value="1"/>
</dbReference>
<keyword evidence="9" id="KW-1185">Reference proteome</keyword>
<dbReference type="Gene3D" id="3.30.200.20">
    <property type="entry name" value="Phosphorylase Kinase, domain 1"/>
    <property type="match status" value="1"/>
</dbReference>
<dbReference type="CDD" id="cd14014">
    <property type="entry name" value="STKc_PknB_like"/>
    <property type="match status" value="1"/>
</dbReference>
<dbReference type="InterPro" id="IPR051681">
    <property type="entry name" value="Ser/Thr_Kinases-Pseudokinases"/>
</dbReference>
<keyword evidence="8" id="KW-0723">Serine/threonine-protein kinase</keyword>
<evidence type="ECO:0000313" key="9">
    <source>
        <dbReference type="Proteomes" id="UP000632154"/>
    </source>
</evidence>
<dbReference type="Gene3D" id="1.10.510.10">
    <property type="entry name" value="Transferase(Phosphotransferase) domain 1"/>
    <property type="match status" value="1"/>
</dbReference>